<dbReference type="SMART" id="SM00822">
    <property type="entry name" value="PKS_KR"/>
    <property type="match status" value="1"/>
</dbReference>
<dbReference type="AlphaFoldDB" id="A0A2V1HQH1"/>
<dbReference type="SUPFAM" id="SSF51735">
    <property type="entry name" value="NAD(P)-binding Rossmann-fold domains"/>
    <property type="match status" value="1"/>
</dbReference>
<dbReference type="EMBL" id="QEOP01000004">
    <property type="protein sequence ID" value="PVZ93369.1"/>
    <property type="molecule type" value="Genomic_DNA"/>
</dbReference>
<dbReference type="InterPro" id="IPR057326">
    <property type="entry name" value="KR_dom"/>
</dbReference>
<accession>A0A2V1HQH1</accession>
<keyword evidence="2" id="KW-0560">Oxidoreductase</keyword>
<dbReference type="PANTHER" id="PTHR43669">
    <property type="entry name" value="5-KETO-D-GLUCONATE 5-REDUCTASE"/>
    <property type="match status" value="1"/>
</dbReference>
<evidence type="ECO:0000256" key="1">
    <source>
        <dbReference type="ARBA" id="ARBA00006484"/>
    </source>
</evidence>
<dbReference type="PRINTS" id="PR00081">
    <property type="entry name" value="GDHRDH"/>
</dbReference>
<evidence type="ECO:0000259" key="3">
    <source>
        <dbReference type="SMART" id="SM00822"/>
    </source>
</evidence>
<keyword evidence="5" id="KW-1185">Reference proteome</keyword>
<protein>
    <submittedName>
        <fullName evidence="4">Short-chain dehydrogenase</fullName>
    </submittedName>
</protein>
<gene>
    <name evidence="4" type="ORF">DDQ50_15435</name>
</gene>
<evidence type="ECO:0000313" key="5">
    <source>
        <dbReference type="Proteomes" id="UP000244893"/>
    </source>
</evidence>
<dbReference type="InterPro" id="IPR002347">
    <property type="entry name" value="SDR_fam"/>
</dbReference>
<dbReference type="RefSeq" id="WP_116757697.1">
    <property type="nucleotide sequence ID" value="NZ_JBHUEX010000001.1"/>
</dbReference>
<dbReference type="Gene3D" id="3.40.50.720">
    <property type="entry name" value="NAD(P)-binding Rossmann-like Domain"/>
    <property type="match status" value="1"/>
</dbReference>
<organism evidence="4 5">
    <name type="scientific">Amnibacterium flavum</name>
    <dbReference type="NCBI Taxonomy" id="2173173"/>
    <lineage>
        <taxon>Bacteria</taxon>
        <taxon>Bacillati</taxon>
        <taxon>Actinomycetota</taxon>
        <taxon>Actinomycetes</taxon>
        <taxon>Micrococcales</taxon>
        <taxon>Microbacteriaceae</taxon>
        <taxon>Amnibacterium</taxon>
    </lineage>
</organism>
<reference evidence="4 5" key="1">
    <citation type="submission" date="2018-05" db="EMBL/GenBank/DDBJ databases">
        <title>Amnibacterium sp. M8JJ-5, whole genome shotgun sequence.</title>
        <authorList>
            <person name="Tuo L."/>
        </authorList>
    </citation>
    <scope>NUCLEOTIDE SEQUENCE [LARGE SCALE GENOMIC DNA]</scope>
    <source>
        <strain evidence="4 5">M8JJ-5</strain>
    </source>
</reference>
<name>A0A2V1HQH1_9MICO</name>
<comment type="caution">
    <text evidence="4">The sequence shown here is derived from an EMBL/GenBank/DDBJ whole genome shotgun (WGS) entry which is preliminary data.</text>
</comment>
<comment type="similarity">
    <text evidence="1">Belongs to the short-chain dehydrogenases/reductases (SDR) family.</text>
</comment>
<dbReference type="CDD" id="cd05233">
    <property type="entry name" value="SDR_c"/>
    <property type="match status" value="1"/>
</dbReference>
<dbReference type="Proteomes" id="UP000244893">
    <property type="component" value="Unassembled WGS sequence"/>
</dbReference>
<feature type="domain" description="Ketoreductase" evidence="3">
    <location>
        <begin position="7"/>
        <end position="172"/>
    </location>
</feature>
<dbReference type="GO" id="GO:0016491">
    <property type="term" value="F:oxidoreductase activity"/>
    <property type="evidence" value="ECO:0007669"/>
    <property type="project" value="UniProtKB-KW"/>
</dbReference>
<proteinExistence type="inferred from homology"/>
<dbReference type="PANTHER" id="PTHR43669:SF3">
    <property type="entry name" value="ALCOHOL DEHYDROGENASE, PUTATIVE (AFU_ORTHOLOGUE AFUA_3G03445)-RELATED"/>
    <property type="match status" value="1"/>
</dbReference>
<evidence type="ECO:0000256" key="2">
    <source>
        <dbReference type="ARBA" id="ARBA00023002"/>
    </source>
</evidence>
<dbReference type="OrthoDB" id="3784334at2"/>
<dbReference type="InterPro" id="IPR036291">
    <property type="entry name" value="NAD(P)-bd_dom_sf"/>
</dbReference>
<dbReference type="Pfam" id="PF00106">
    <property type="entry name" value="adh_short"/>
    <property type="match status" value="1"/>
</dbReference>
<sequence>MTDLEGAVVLVVGGTGGLGSRMSDRLSTAGATVVSASRGSSWDIRDEAMPQRLVAAIESEHGRLDGVVIAAGVVAFGPSSELSNETLTELFAVNTTGPIRLIREATPLLTASAGTDRKPFIVTLSGIVSEVPTAGMAAYSAAKAALAAFTVATSRELRRSGIRILDARPGHVETELSRHPIAGEAPKLGEGIDPDKVAERIVRAIIDDEKDLPSAAFGD</sequence>
<evidence type="ECO:0000313" key="4">
    <source>
        <dbReference type="EMBL" id="PVZ93369.1"/>
    </source>
</evidence>